<proteinExistence type="predicted"/>
<evidence type="ECO:0000313" key="2">
    <source>
        <dbReference type="EMBL" id="TKR60616.1"/>
    </source>
</evidence>
<comment type="caution">
    <text evidence="2">The sequence shown here is derived from an EMBL/GenBank/DDBJ whole genome shotgun (WGS) entry which is preliminary data.</text>
</comment>
<keyword evidence="1" id="KW-0472">Membrane</keyword>
<gene>
    <name evidence="2" type="ORF">L596_027838</name>
</gene>
<dbReference type="PANTHER" id="PTHR31389:SF4">
    <property type="entry name" value="LD39211P"/>
    <property type="match status" value="1"/>
</dbReference>
<evidence type="ECO:0000256" key="1">
    <source>
        <dbReference type="SAM" id="Phobius"/>
    </source>
</evidence>
<reference evidence="2 3" key="2">
    <citation type="journal article" date="2019" name="G3 (Bethesda)">
        <title>Hybrid Assembly of the Genome of the Entomopathogenic Nematode Steinernema carpocapsae Identifies the X-Chromosome.</title>
        <authorList>
            <person name="Serra L."/>
            <person name="Macchietto M."/>
            <person name="Macias-Munoz A."/>
            <person name="McGill C.J."/>
            <person name="Rodriguez I.M."/>
            <person name="Rodriguez B."/>
            <person name="Murad R."/>
            <person name="Mortazavi A."/>
        </authorList>
    </citation>
    <scope>NUCLEOTIDE SEQUENCE [LARGE SCALE GENOMIC DNA]</scope>
    <source>
        <strain evidence="2 3">ALL</strain>
    </source>
</reference>
<name>A0A4U5LWN9_STECR</name>
<organism evidence="2 3">
    <name type="scientific">Steinernema carpocapsae</name>
    <name type="common">Entomopathogenic nematode</name>
    <dbReference type="NCBI Taxonomy" id="34508"/>
    <lineage>
        <taxon>Eukaryota</taxon>
        <taxon>Metazoa</taxon>
        <taxon>Ecdysozoa</taxon>
        <taxon>Nematoda</taxon>
        <taxon>Chromadorea</taxon>
        <taxon>Rhabditida</taxon>
        <taxon>Tylenchina</taxon>
        <taxon>Panagrolaimomorpha</taxon>
        <taxon>Strongyloidoidea</taxon>
        <taxon>Steinernematidae</taxon>
        <taxon>Steinernema</taxon>
    </lineage>
</organism>
<reference evidence="2 3" key="1">
    <citation type="journal article" date="2015" name="Genome Biol.">
        <title>Comparative genomics of Steinernema reveals deeply conserved gene regulatory networks.</title>
        <authorList>
            <person name="Dillman A.R."/>
            <person name="Macchietto M."/>
            <person name="Porter C.F."/>
            <person name="Rogers A."/>
            <person name="Williams B."/>
            <person name="Antoshechkin I."/>
            <person name="Lee M.M."/>
            <person name="Goodwin Z."/>
            <person name="Lu X."/>
            <person name="Lewis E.E."/>
            <person name="Goodrich-Blair H."/>
            <person name="Stock S.P."/>
            <person name="Adams B.J."/>
            <person name="Sternberg P.W."/>
            <person name="Mortazavi A."/>
        </authorList>
    </citation>
    <scope>NUCLEOTIDE SEQUENCE [LARGE SCALE GENOMIC DNA]</scope>
    <source>
        <strain evidence="2 3">ALL</strain>
    </source>
</reference>
<dbReference type="AlphaFoldDB" id="A0A4U5LWN9"/>
<dbReference type="Pfam" id="PF07801">
    <property type="entry name" value="DUF1647"/>
    <property type="match status" value="1"/>
</dbReference>
<protein>
    <submittedName>
        <fullName evidence="2">Uncharacterized protein</fullName>
    </submittedName>
</protein>
<dbReference type="STRING" id="34508.A0A4U5LWN9"/>
<dbReference type="OrthoDB" id="10053392at2759"/>
<keyword evidence="1" id="KW-0812">Transmembrane</keyword>
<feature type="transmembrane region" description="Helical" evidence="1">
    <location>
        <begin position="12"/>
        <end position="33"/>
    </location>
</feature>
<dbReference type="Proteomes" id="UP000298663">
    <property type="component" value="Unassembled WGS sequence"/>
</dbReference>
<dbReference type="PANTHER" id="PTHR31389">
    <property type="entry name" value="LD39211P"/>
    <property type="match status" value="1"/>
</dbReference>
<sequence length="209" mass="24044">MLRRMPSFSVNLHLLFGGTLFFTSIMLFTWMGYVSFSSKVQNHEPDLSSLLIATALSSNHYKEALKFCRSFKSNSQLAAHPKKRLVVYKLGTLNVNQTIALNETCGGAEFRKFPFDRYPSYVQNLFEYRWKPVILSEILDESDAVIYADSSTEFQNTNETFENLIKEIAKSKITMRIFGPAGHSIFRTTHPKMYSYLPIPPEKVRKGLY</sequence>
<keyword evidence="3" id="KW-1185">Reference proteome</keyword>
<dbReference type="InterPro" id="IPR012444">
    <property type="entry name" value="DUF1647"/>
</dbReference>
<dbReference type="EMBL" id="AZBU02000011">
    <property type="protein sequence ID" value="TKR60616.1"/>
    <property type="molecule type" value="Genomic_DNA"/>
</dbReference>
<keyword evidence="1" id="KW-1133">Transmembrane helix</keyword>
<accession>A0A4U5LWN9</accession>
<evidence type="ECO:0000313" key="3">
    <source>
        <dbReference type="Proteomes" id="UP000298663"/>
    </source>
</evidence>